<dbReference type="EMBL" id="QBMP01000016">
    <property type="protein sequence ID" value="PZO59896.1"/>
    <property type="molecule type" value="Genomic_DNA"/>
</dbReference>
<dbReference type="AlphaFoldDB" id="A0A2W4XRE3"/>
<name>A0A2W4XRE3_9CYAN</name>
<evidence type="ECO:0008006" key="3">
    <source>
        <dbReference type="Google" id="ProtNLM"/>
    </source>
</evidence>
<accession>A0A2W4XRE3</accession>
<dbReference type="InterPro" id="IPR021856">
    <property type="entry name" value="DUF3465"/>
</dbReference>
<reference evidence="2" key="1">
    <citation type="submission" date="2018-04" db="EMBL/GenBank/DDBJ databases">
        <authorList>
            <person name="Cornet L."/>
        </authorList>
    </citation>
    <scope>NUCLEOTIDE SEQUENCE [LARGE SCALE GENOMIC DNA]</scope>
</reference>
<proteinExistence type="predicted"/>
<reference evidence="1 2" key="2">
    <citation type="submission" date="2018-06" db="EMBL/GenBank/DDBJ databases">
        <title>Metagenomic assembly of (sub)arctic Cyanobacteria and their associated microbiome from non-axenic cultures.</title>
        <authorList>
            <person name="Baurain D."/>
        </authorList>
    </citation>
    <scope>NUCLEOTIDE SEQUENCE [LARGE SCALE GENOMIC DNA]</scope>
    <source>
        <strain evidence="1">ULC027bin1</strain>
    </source>
</reference>
<comment type="caution">
    <text evidence="1">The sequence shown here is derived from an EMBL/GenBank/DDBJ whole genome shotgun (WGS) entry which is preliminary data.</text>
</comment>
<gene>
    <name evidence="1" type="ORF">DCF15_03015</name>
</gene>
<sequence>MRRRVFLEGMVPVLAAPSYLYRNNQAEVTGSKAVLEAFKNRQSNVMVENVSGAVETLLLDDAEGARHQRFIIRIGRDQTVLVVHNIDMAPRINSLIKGDRVSVKGEYEWNERGGLIHWTHRDPRNSHEDGWIEHRRVRYE</sequence>
<organism evidence="1 2">
    <name type="scientific">Phormidesmis priestleyi</name>
    <dbReference type="NCBI Taxonomy" id="268141"/>
    <lineage>
        <taxon>Bacteria</taxon>
        <taxon>Bacillati</taxon>
        <taxon>Cyanobacteriota</taxon>
        <taxon>Cyanophyceae</taxon>
        <taxon>Leptolyngbyales</taxon>
        <taxon>Leptolyngbyaceae</taxon>
        <taxon>Phormidesmis</taxon>
    </lineage>
</organism>
<evidence type="ECO:0000313" key="1">
    <source>
        <dbReference type="EMBL" id="PZO59896.1"/>
    </source>
</evidence>
<dbReference type="Proteomes" id="UP000249794">
    <property type="component" value="Unassembled WGS sequence"/>
</dbReference>
<evidence type="ECO:0000313" key="2">
    <source>
        <dbReference type="Proteomes" id="UP000249794"/>
    </source>
</evidence>
<protein>
    <recommendedName>
        <fullName evidence="3">DUF3465 domain-containing protein</fullName>
    </recommendedName>
</protein>
<dbReference type="Pfam" id="PF11948">
    <property type="entry name" value="DUF3465"/>
    <property type="match status" value="1"/>
</dbReference>